<organism evidence="1">
    <name type="scientific">viral metagenome</name>
    <dbReference type="NCBI Taxonomy" id="1070528"/>
    <lineage>
        <taxon>unclassified sequences</taxon>
        <taxon>metagenomes</taxon>
        <taxon>organismal metagenomes</taxon>
    </lineage>
</organism>
<name>A0A6H2A4V1_9ZZZZ</name>
<accession>A0A6H2A4V1</accession>
<sequence>MQPNPNNPRCPECGTRSQRWGTRARKKLGKALRFKCPECGITFFLDEDKDPERP</sequence>
<reference evidence="1" key="1">
    <citation type="submission" date="2020-03" db="EMBL/GenBank/DDBJ databases">
        <title>The deep terrestrial virosphere.</title>
        <authorList>
            <person name="Holmfeldt K."/>
            <person name="Nilsson E."/>
            <person name="Simone D."/>
            <person name="Lopez-Fernandez M."/>
            <person name="Wu X."/>
            <person name="de Brujin I."/>
            <person name="Lundin D."/>
            <person name="Andersson A."/>
            <person name="Bertilsson S."/>
            <person name="Dopson M."/>
        </authorList>
    </citation>
    <scope>NUCLEOTIDE SEQUENCE</scope>
    <source>
        <strain evidence="1">TM448A05873</strain>
    </source>
</reference>
<dbReference type="EMBL" id="MT144539">
    <property type="protein sequence ID" value="QJA54798.1"/>
    <property type="molecule type" value="Genomic_DNA"/>
</dbReference>
<gene>
    <name evidence="1" type="ORF">TM448A05873_0003</name>
</gene>
<proteinExistence type="predicted"/>
<protein>
    <submittedName>
        <fullName evidence="1">Putative transcription factor TFIIB zinc-binding motif</fullName>
    </submittedName>
</protein>
<evidence type="ECO:0000313" key="1">
    <source>
        <dbReference type="EMBL" id="QJA54798.1"/>
    </source>
</evidence>
<dbReference type="AlphaFoldDB" id="A0A6H2A4V1"/>